<evidence type="ECO:0000259" key="6">
    <source>
        <dbReference type="Pfam" id="PF01694"/>
    </source>
</evidence>
<evidence type="ECO:0000313" key="8">
    <source>
        <dbReference type="Proteomes" id="UP000629365"/>
    </source>
</evidence>
<feature type="transmembrane region" description="Helical" evidence="5">
    <location>
        <begin position="91"/>
        <end position="109"/>
    </location>
</feature>
<dbReference type="Proteomes" id="UP000629365">
    <property type="component" value="Unassembled WGS sequence"/>
</dbReference>
<dbReference type="PANTHER" id="PTHR43066">
    <property type="entry name" value="RHOMBOID-RELATED PROTEIN"/>
    <property type="match status" value="1"/>
</dbReference>
<reference evidence="8" key="1">
    <citation type="journal article" date="2019" name="Int. J. Syst. Evol. Microbiol.">
        <title>The Global Catalogue of Microorganisms (GCM) 10K type strain sequencing project: providing services to taxonomists for standard genome sequencing and annotation.</title>
        <authorList>
            <consortium name="The Broad Institute Genomics Platform"/>
            <consortium name="The Broad Institute Genome Sequencing Center for Infectious Disease"/>
            <person name="Wu L."/>
            <person name="Ma J."/>
        </authorList>
    </citation>
    <scope>NUCLEOTIDE SEQUENCE [LARGE SCALE GENOMIC DNA]</scope>
    <source>
        <strain evidence="8">CCM 7640</strain>
    </source>
</reference>
<name>A0ABQ1RV59_9MICO</name>
<protein>
    <submittedName>
        <fullName evidence="7">Rhomboid family intramembrane serine protease</fullName>
    </submittedName>
</protein>
<evidence type="ECO:0000256" key="4">
    <source>
        <dbReference type="ARBA" id="ARBA00023136"/>
    </source>
</evidence>
<feature type="transmembrane region" description="Helical" evidence="5">
    <location>
        <begin position="115"/>
        <end position="135"/>
    </location>
</feature>
<dbReference type="InterPro" id="IPR022764">
    <property type="entry name" value="Peptidase_S54_rhomboid_dom"/>
</dbReference>
<evidence type="ECO:0000256" key="1">
    <source>
        <dbReference type="ARBA" id="ARBA00004141"/>
    </source>
</evidence>
<comment type="subcellular location">
    <subcellularLocation>
        <location evidence="1">Membrane</location>
        <topology evidence="1">Multi-pass membrane protein</topology>
    </subcellularLocation>
</comment>
<keyword evidence="8" id="KW-1185">Reference proteome</keyword>
<dbReference type="PANTHER" id="PTHR43066:SF5">
    <property type="entry name" value="RHOMBOID-LIKE PROTEIN 11, CHLOROPLASTIC-RELATED"/>
    <property type="match status" value="1"/>
</dbReference>
<sequence>MSISASPPRSAALARFASPVVLVAVMWAIQILDAILPGSFTGFGLRSWDLGSLQGLVLGPLLHAGWAHLIGNTLPLLVLGCLIAIEGAARFWMVTAVTALVGGAGTWLLNAPGTLTVGASVLVFGYFAYIVVRVFSPRPIAHRIAHALIAVIVLVLYGGSMLAGIVGVGPGVSWQAHLFGAIGGGAAALAGARRPHDQGERSA</sequence>
<dbReference type="EMBL" id="BMCM01000004">
    <property type="protein sequence ID" value="GGD83790.1"/>
    <property type="molecule type" value="Genomic_DNA"/>
</dbReference>
<dbReference type="InterPro" id="IPR035952">
    <property type="entry name" value="Rhomboid-like_sf"/>
</dbReference>
<keyword evidence="7" id="KW-0645">Protease</keyword>
<keyword evidence="4 5" id="KW-0472">Membrane</keyword>
<organism evidence="7 8">
    <name type="scientific">Microbacterium murale</name>
    <dbReference type="NCBI Taxonomy" id="1081040"/>
    <lineage>
        <taxon>Bacteria</taxon>
        <taxon>Bacillati</taxon>
        <taxon>Actinomycetota</taxon>
        <taxon>Actinomycetes</taxon>
        <taxon>Micrococcales</taxon>
        <taxon>Microbacteriaceae</taxon>
        <taxon>Microbacterium</taxon>
    </lineage>
</organism>
<keyword evidence="7" id="KW-0378">Hydrolase</keyword>
<dbReference type="SUPFAM" id="SSF144091">
    <property type="entry name" value="Rhomboid-like"/>
    <property type="match status" value="1"/>
</dbReference>
<evidence type="ECO:0000256" key="3">
    <source>
        <dbReference type="ARBA" id="ARBA00022989"/>
    </source>
</evidence>
<dbReference type="RefSeq" id="WP_229703136.1">
    <property type="nucleotide sequence ID" value="NZ_BMCM01000004.1"/>
</dbReference>
<evidence type="ECO:0000256" key="5">
    <source>
        <dbReference type="SAM" id="Phobius"/>
    </source>
</evidence>
<feature type="transmembrane region" description="Helical" evidence="5">
    <location>
        <begin position="65"/>
        <end position="84"/>
    </location>
</feature>
<feature type="transmembrane region" description="Helical" evidence="5">
    <location>
        <begin position="20"/>
        <end position="45"/>
    </location>
</feature>
<dbReference type="Pfam" id="PF01694">
    <property type="entry name" value="Rhomboid"/>
    <property type="match status" value="1"/>
</dbReference>
<evidence type="ECO:0000256" key="2">
    <source>
        <dbReference type="ARBA" id="ARBA00022692"/>
    </source>
</evidence>
<gene>
    <name evidence="7" type="ORF">GCM10007269_28370</name>
</gene>
<keyword evidence="2 5" id="KW-0812">Transmembrane</keyword>
<feature type="domain" description="Peptidase S54 rhomboid" evidence="6">
    <location>
        <begin position="55"/>
        <end position="190"/>
    </location>
</feature>
<evidence type="ECO:0000313" key="7">
    <source>
        <dbReference type="EMBL" id="GGD83790.1"/>
    </source>
</evidence>
<comment type="caution">
    <text evidence="7">The sequence shown here is derived from an EMBL/GenBank/DDBJ whole genome shotgun (WGS) entry which is preliminary data.</text>
</comment>
<keyword evidence="3 5" id="KW-1133">Transmembrane helix</keyword>
<feature type="transmembrane region" description="Helical" evidence="5">
    <location>
        <begin position="174"/>
        <end position="192"/>
    </location>
</feature>
<dbReference type="GO" id="GO:0008233">
    <property type="term" value="F:peptidase activity"/>
    <property type="evidence" value="ECO:0007669"/>
    <property type="project" value="UniProtKB-KW"/>
</dbReference>
<dbReference type="GO" id="GO:0006508">
    <property type="term" value="P:proteolysis"/>
    <property type="evidence" value="ECO:0007669"/>
    <property type="project" value="UniProtKB-KW"/>
</dbReference>
<proteinExistence type="predicted"/>
<accession>A0ABQ1RV59</accession>
<feature type="transmembrane region" description="Helical" evidence="5">
    <location>
        <begin position="147"/>
        <end position="168"/>
    </location>
</feature>
<dbReference type="Gene3D" id="1.20.1540.10">
    <property type="entry name" value="Rhomboid-like"/>
    <property type="match status" value="1"/>
</dbReference>